<evidence type="ECO:0000256" key="2">
    <source>
        <dbReference type="ARBA" id="ARBA00023082"/>
    </source>
</evidence>
<dbReference type="InterPro" id="IPR039425">
    <property type="entry name" value="RNA_pol_sigma-70-like"/>
</dbReference>
<reference evidence="6 7" key="1">
    <citation type="submission" date="2021-06" db="EMBL/GenBank/DDBJ databases">
        <title>Rhodobacteraceae bacterium strain HSP-20.</title>
        <authorList>
            <person name="Chen W.-M."/>
        </authorList>
    </citation>
    <scope>NUCLEOTIDE SEQUENCE [LARGE SCALE GENOMIC DNA]</scope>
    <source>
        <strain evidence="6 7">HSP-20</strain>
    </source>
</reference>
<dbReference type="Pfam" id="PF08281">
    <property type="entry name" value="Sigma70_r4_2"/>
    <property type="match status" value="1"/>
</dbReference>
<evidence type="ECO:0000256" key="1">
    <source>
        <dbReference type="ARBA" id="ARBA00023015"/>
    </source>
</evidence>
<organism evidence="6 7">
    <name type="scientific">Paragemmobacter amnigenus</name>
    <dbReference type="NCBI Taxonomy" id="2852097"/>
    <lineage>
        <taxon>Bacteria</taxon>
        <taxon>Pseudomonadati</taxon>
        <taxon>Pseudomonadota</taxon>
        <taxon>Alphaproteobacteria</taxon>
        <taxon>Rhodobacterales</taxon>
        <taxon>Paracoccaceae</taxon>
        <taxon>Paragemmobacter</taxon>
    </lineage>
</organism>
<keyword evidence="2" id="KW-0731">Sigma factor</keyword>
<accession>A0ABS6J4K2</accession>
<dbReference type="InterPro" id="IPR014284">
    <property type="entry name" value="RNA_pol_sigma-70_dom"/>
</dbReference>
<evidence type="ECO:0000256" key="3">
    <source>
        <dbReference type="ARBA" id="ARBA00023163"/>
    </source>
</evidence>
<dbReference type="InterPro" id="IPR013249">
    <property type="entry name" value="RNA_pol_sigma70_r4_t2"/>
</dbReference>
<dbReference type="PANTHER" id="PTHR43133:SF62">
    <property type="entry name" value="RNA POLYMERASE SIGMA FACTOR SIGZ"/>
    <property type="match status" value="1"/>
</dbReference>
<dbReference type="RefSeq" id="WP_217765602.1">
    <property type="nucleotide sequence ID" value="NZ_JAAATX020000007.1"/>
</dbReference>
<dbReference type="Proteomes" id="UP000731907">
    <property type="component" value="Unassembled WGS sequence"/>
</dbReference>
<gene>
    <name evidence="6" type="ORF">GU927_011685</name>
</gene>
<dbReference type="Pfam" id="PF04542">
    <property type="entry name" value="Sigma70_r2"/>
    <property type="match status" value="1"/>
</dbReference>
<dbReference type="EMBL" id="JAAATX020000007">
    <property type="protein sequence ID" value="MBU9698508.1"/>
    <property type="molecule type" value="Genomic_DNA"/>
</dbReference>
<evidence type="ECO:0000259" key="5">
    <source>
        <dbReference type="Pfam" id="PF08281"/>
    </source>
</evidence>
<keyword evidence="3" id="KW-0804">Transcription</keyword>
<evidence type="ECO:0000259" key="4">
    <source>
        <dbReference type="Pfam" id="PF04542"/>
    </source>
</evidence>
<proteinExistence type="predicted"/>
<comment type="caution">
    <text evidence="6">The sequence shown here is derived from an EMBL/GenBank/DDBJ whole genome shotgun (WGS) entry which is preliminary data.</text>
</comment>
<evidence type="ECO:0000313" key="6">
    <source>
        <dbReference type="EMBL" id="MBU9698508.1"/>
    </source>
</evidence>
<evidence type="ECO:0000313" key="7">
    <source>
        <dbReference type="Proteomes" id="UP000731907"/>
    </source>
</evidence>
<keyword evidence="7" id="KW-1185">Reference proteome</keyword>
<feature type="domain" description="RNA polymerase sigma-70 region 2" evidence="4">
    <location>
        <begin position="25"/>
        <end position="91"/>
    </location>
</feature>
<sequence>MMTDDPVAELIIRVAAQDRAAFRTLYGQTSAKLMGVLLRILGTRSEAEDALQEVFTRVWLRAGRFDATKGRGMTWLIAIARNHAIDRLRARPTAVQVVARDAEDADPVEQVRDTAPTAETRMIAAGEARRIADCFETLEPDRAEAVRGAYLGGLSYLDLAERHGVPLNTMRTWLRRSLLKLRECLDA</sequence>
<dbReference type="PANTHER" id="PTHR43133">
    <property type="entry name" value="RNA POLYMERASE ECF-TYPE SIGMA FACTO"/>
    <property type="match status" value="1"/>
</dbReference>
<dbReference type="InterPro" id="IPR007627">
    <property type="entry name" value="RNA_pol_sigma70_r2"/>
</dbReference>
<dbReference type="NCBIfam" id="TIGR02937">
    <property type="entry name" value="sigma70-ECF"/>
    <property type="match status" value="1"/>
</dbReference>
<keyword evidence="1" id="KW-0805">Transcription regulation</keyword>
<protein>
    <submittedName>
        <fullName evidence="6">Sigma-70 family RNA polymerase sigma factor</fullName>
    </submittedName>
</protein>
<name>A0ABS6J4K2_9RHOB</name>
<feature type="domain" description="RNA polymerase sigma factor 70 region 4 type 2" evidence="5">
    <location>
        <begin position="129"/>
        <end position="181"/>
    </location>
</feature>